<dbReference type="RefSeq" id="WP_289413885.1">
    <property type="nucleotide sequence ID" value="NZ_JAQIBD010000002.1"/>
</dbReference>
<dbReference type="PANTHER" id="PTHR14969:SF13">
    <property type="entry name" value="AT30094P"/>
    <property type="match status" value="1"/>
</dbReference>
<evidence type="ECO:0000259" key="2">
    <source>
        <dbReference type="SMART" id="SM00014"/>
    </source>
</evidence>
<dbReference type="PANTHER" id="PTHR14969">
    <property type="entry name" value="SPHINGOSINE-1-PHOSPHATE PHOSPHOHYDROLASE"/>
    <property type="match status" value="1"/>
</dbReference>
<feature type="domain" description="Phosphatidic acid phosphatase type 2/haloperoxidase" evidence="2">
    <location>
        <begin position="53"/>
        <end position="150"/>
    </location>
</feature>
<evidence type="ECO:0000256" key="1">
    <source>
        <dbReference type="SAM" id="SignalP"/>
    </source>
</evidence>
<dbReference type="InterPro" id="IPR000326">
    <property type="entry name" value="PAP2/HPO"/>
</dbReference>
<evidence type="ECO:0000313" key="3">
    <source>
        <dbReference type="EMBL" id="MDM5272133.1"/>
    </source>
</evidence>
<organism evidence="3 4">
    <name type="scientific">Sulfurovum zhangzhouensis</name>
    <dbReference type="NCBI Taxonomy" id="3019067"/>
    <lineage>
        <taxon>Bacteria</taxon>
        <taxon>Pseudomonadati</taxon>
        <taxon>Campylobacterota</taxon>
        <taxon>Epsilonproteobacteria</taxon>
        <taxon>Campylobacterales</taxon>
        <taxon>Sulfurovaceae</taxon>
        <taxon>Sulfurovum</taxon>
    </lineage>
</organism>
<protein>
    <submittedName>
        <fullName evidence="3">Phosphatase PAP2 family protein</fullName>
    </submittedName>
</protein>
<dbReference type="SUPFAM" id="SSF48317">
    <property type="entry name" value="Acid phosphatase/Vanadium-dependent haloperoxidase"/>
    <property type="match status" value="1"/>
</dbReference>
<dbReference type="CDD" id="cd03394">
    <property type="entry name" value="PAP2_like_5"/>
    <property type="match status" value="1"/>
</dbReference>
<feature type="signal peptide" evidence="1">
    <location>
        <begin position="1"/>
        <end position="19"/>
    </location>
</feature>
<sequence>MKMKKVLLVAMLVHTLLHAKNNNIERVGDWVQILIPLSGYGTTLYLKDEEGEIEFYKSFFSTLGTTHVLKNTVRKERPDHSDNKSFPSGHTSASFQGATFLHKRYGIQYAIPAYLGAAYVGYSRIYANKHDLTDVIAGAIIGSGFSYYFTTPYKFKGVQIQPAVYSSDTSGQNLFGFKMSW</sequence>
<dbReference type="SMART" id="SM00014">
    <property type="entry name" value="acidPPc"/>
    <property type="match status" value="1"/>
</dbReference>
<proteinExistence type="predicted"/>
<keyword evidence="1" id="KW-0732">Signal</keyword>
<dbReference type="EMBL" id="JAQIBD010000002">
    <property type="protein sequence ID" value="MDM5272133.1"/>
    <property type="molecule type" value="Genomic_DNA"/>
</dbReference>
<accession>A0ABT7QZ58</accession>
<feature type="chain" id="PRO_5047020653" evidence="1">
    <location>
        <begin position="20"/>
        <end position="181"/>
    </location>
</feature>
<dbReference type="Proteomes" id="UP001169069">
    <property type="component" value="Unassembled WGS sequence"/>
</dbReference>
<dbReference type="Gene3D" id="1.20.144.10">
    <property type="entry name" value="Phosphatidic acid phosphatase type 2/haloperoxidase"/>
    <property type="match status" value="1"/>
</dbReference>
<name>A0ABT7QZ58_9BACT</name>
<evidence type="ECO:0000313" key="4">
    <source>
        <dbReference type="Proteomes" id="UP001169069"/>
    </source>
</evidence>
<comment type="caution">
    <text evidence="3">The sequence shown here is derived from an EMBL/GenBank/DDBJ whole genome shotgun (WGS) entry which is preliminary data.</text>
</comment>
<dbReference type="Pfam" id="PF01569">
    <property type="entry name" value="PAP2"/>
    <property type="match status" value="1"/>
</dbReference>
<reference evidence="3" key="1">
    <citation type="submission" date="2023-01" db="EMBL/GenBank/DDBJ databases">
        <title>Sulfurovum sp. zt1-1 genome assembly.</title>
        <authorList>
            <person name="Wang J."/>
        </authorList>
    </citation>
    <scope>NUCLEOTIDE SEQUENCE</scope>
    <source>
        <strain evidence="3">Zt1-1</strain>
    </source>
</reference>
<keyword evidence="4" id="KW-1185">Reference proteome</keyword>
<gene>
    <name evidence="3" type="ORF">PGH07_08070</name>
</gene>
<dbReference type="InterPro" id="IPR036938">
    <property type="entry name" value="PAP2/HPO_sf"/>
</dbReference>